<dbReference type="AlphaFoldDB" id="A0AA37LLB2"/>
<dbReference type="EMBL" id="JAWZVU010000042">
    <property type="protein sequence ID" value="MDX7720236.1"/>
    <property type="molecule type" value="Genomic_DNA"/>
</dbReference>
<dbReference type="Proteomes" id="UP001277183">
    <property type="component" value="Unassembled WGS sequence"/>
</dbReference>
<keyword evidence="1" id="KW-1133">Transmembrane helix</keyword>
<gene>
    <name evidence="2" type="ORF">SJS77_07050</name>
</gene>
<evidence type="ECO:0000256" key="1">
    <source>
        <dbReference type="SAM" id="Phobius"/>
    </source>
</evidence>
<proteinExistence type="predicted"/>
<evidence type="ECO:0000313" key="2">
    <source>
        <dbReference type="EMBL" id="MDX7720236.1"/>
    </source>
</evidence>
<feature type="transmembrane region" description="Helical" evidence="1">
    <location>
        <begin position="144"/>
        <end position="166"/>
    </location>
</feature>
<comment type="caution">
    <text evidence="2">The sequence shown here is derived from an EMBL/GenBank/DDBJ whole genome shotgun (WGS) entry which is preliminary data.</text>
</comment>
<protein>
    <submittedName>
        <fullName evidence="2">Uncharacterized protein</fullName>
    </submittedName>
</protein>
<keyword evidence="1" id="KW-0812">Transmembrane</keyword>
<organism evidence="2 3">
    <name type="scientific">Aeromonas caviae</name>
    <name type="common">Aeromonas punctata</name>
    <dbReference type="NCBI Taxonomy" id="648"/>
    <lineage>
        <taxon>Bacteria</taxon>
        <taxon>Pseudomonadati</taxon>
        <taxon>Pseudomonadota</taxon>
        <taxon>Gammaproteobacteria</taxon>
        <taxon>Aeromonadales</taxon>
        <taxon>Aeromonadaceae</taxon>
        <taxon>Aeromonas</taxon>
    </lineage>
</organism>
<name>A0AA37LLB2_AERCA</name>
<sequence>MEKGGELKTRLSERLAQRQAEELAEVATLTEANLTQLSERLTKHVSAELSTTRDAIRQQSEQITTLLGSQQSALEQQQATVDALKCLSLTDLEQIQKGLNDAITLAQGKAIEQAIDPLRTALEQLKTDGEALSLVTFRGWLKPLLISMAVILGAGGSTWGVAAYLANEITGQLTELQSLNQQISTAQRTLDSLPKGVTFVRDRDGQYIVARQIDTPFKMDEGTYKGLMAVGVK</sequence>
<dbReference type="RefSeq" id="WP_223938277.1">
    <property type="nucleotide sequence ID" value="NZ_BPNV01000089.1"/>
</dbReference>
<evidence type="ECO:0000313" key="3">
    <source>
        <dbReference type="Proteomes" id="UP001277183"/>
    </source>
</evidence>
<keyword evidence="1" id="KW-0472">Membrane</keyword>
<reference evidence="2" key="1">
    <citation type="submission" date="2023-11" db="EMBL/GenBank/DDBJ databases">
        <title>WGS of Aeromonas in Northern Israel.</title>
        <authorList>
            <person name="Hershko Y."/>
        </authorList>
    </citation>
    <scope>NUCLEOTIDE SEQUENCE</scope>
    <source>
        <strain evidence="2">77416</strain>
    </source>
</reference>
<accession>A0AA37LLB2</accession>